<feature type="compositionally biased region" description="Polar residues" evidence="3">
    <location>
        <begin position="475"/>
        <end position="486"/>
    </location>
</feature>
<dbReference type="InterPro" id="IPR011989">
    <property type="entry name" value="ARM-like"/>
</dbReference>
<accession>A0A066WE96</accession>
<organism evidence="4 5">
    <name type="scientific">Tilletiaria anomala (strain ATCC 24038 / CBS 436.72 / UBC 951)</name>
    <dbReference type="NCBI Taxonomy" id="1037660"/>
    <lineage>
        <taxon>Eukaryota</taxon>
        <taxon>Fungi</taxon>
        <taxon>Dikarya</taxon>
        <taxon>Basidiomycota</taxon>
        <taxon>Ustilaginomycotina</taxon>
        <taxon>Exobasidiomycetes</taxon>
        <taxon>Georgefischeriales</taxon>
        <taxon>Tilletiariaceae</taxon>
        <taxon>Tilletiaria</taxon>
    </lineage>
</organism>
<dbReference type="Gene3D" id="1.25.10.10">
    <property type="entry name" value="Leucine-rich Repeat Variant"/>
    <property type="match status" value="1"/>
</dbReference>
<sequence length="689" mass="72549">MTDRRACASASAKKNTAVDFDVARLTSPTSGLSIGQSSAIPTLDEDGARKCVQAFAPGAEDGGSKETGKNASMTKAMSMITIARHLFLLQDSSAEAASNSSSKTQSNQDESISITSRLFYLVLSPLLHQQTSEGAANLTNLRTVYRFLSALFALSSPLAIQIIAHLQDAVEEDPGERILLQPPYIDTDLGGAEAEADWVEMLSTGLSAGKGGFRSLLLESSKSGAARGFLSQLLEDLIDEGELMMGEKAGKVGRLEESSAFLHKARATLYALLIRLKLSRNIGLKNGAVQQLIDVAAVSDSSTADVARNATEDDQAVKFCTALFPSIGDNAASNEDALRSPQILLLPLLELLSLLLLSPSGKRKSELASAKSAPLLSFLASLTPLIAKSRAALFPNRAASSSNASSMYEIDARLFLGFTVHSASVARFDTSLQFLILSILQSITRYPPLLSAEQKQMQRLKKLAEAKQRAASAGSDATNGNGTANGASALEEEEEEPSSEVDKRCRCVVEAGVTALLVAITFAGSPTSSIGVSKGAGGTEEGGGSLNPSPAVREQLVDVFHALVTPQDKLLRGKLAQQGGNRAILALSSSHAHADSETANGADEESTAQAASKRATQALAKLLITANPVLLFTPAQLQSVSVALCRQLWLSPSSTNLQRFEASLALTNIASAGPERAGAIRKLRLLEKT</sequence>
<gene>
    <name evidence="4" type="ORF">K437DRAFT_293319</name>
</gene>
<name>A0A066WE96_TILAU</name>
<feature type="compositionally biased region" description="Acidic residues" evidence="3">
    <location>
        <begin position="490"/>
        <end position="499"/>
    </location>
</feature>
<dbReference type="STRING" id="1037660.A0A066WE96"/>
<dbReference type="Proteomes" id="UP000027361">
    <property type="component" value="Unassembled WGS sequence"/>
</dbReference>
<dbReference type="OrthoDB" id="3366777at2759"/>
<evidence type="ECO:0000256" key="2">
    <source>
        <dbReference type="ARBA" id="ARBA00022490"/>
    </source>
</evidence>
<dbReference type="AlphaFoldDB" id="A0A066WE96"/>
<feature type="compositionally biased region" description="Gly residues" evidence="3">
    <location>
        <begin position="534"/>
        <end position="545"/>
    </location>
</feature>
<feature type="region of interest" description="Disordered" evidence="3">
    <location>
        <begin position="461"/>
        <end position="502"/>
    </location>
</feature>
<protein>
    <recommendedName>
        <fullName evidence="6">UNC-45/Cro1/She4 central domain-containing protein</fullName>
    </recommendedName>
</protein>
<evidence type="ECO:0008006" key="6">
    <source>
        <dbReference type="Google" id="ProtNLM"/>
    </source>
</evidence>
<dbReference type="PANTHER" id="PTHR45994:SF1">
    <property type="entry name" value="FI21225P1"/>
    <property type="match status" value="1"/>
</dbReference>
<keyword evidence="5" id="KW-1185">Reference proteome</keyword>
<reference evidence="4 5" key="1">
    <citation type="submission" date="2014-05" db="EMBL/GenBank/DDBJ databases">
        <title>Draft genome sequence of a rare smut relative, Tilletiaria anomala UBC 951.</title>
        <authorList>
            <consortium name="DOE Joint Genome Institute"/>
            <person name="Toome M."/>
            <person name="Kuo A."/>
            <person name="Henrissat B."/>
            <person name="Lipzen A."/>
            <person name="Tritt A."/>
            <person name="Yoshinaga Y."/>
            <person name="Zane M."/>
            <person name="Barry K."/>
            <person name="Grigoriev I.V."/>
            <person name="Spatafora J.W."/>
            <person name="Aimea M.C."/>
        </authorList>
    </citation>
    <scope>NUCLEOTIDE SEQUENCE [LARGE SCALE GENOMIC DNA]</scope>
    <source>
        <strain evidence="4 5">UBC 951</strain>
    </source>
</reference>
<dbReference type="GeneID" id="25267146"/>
<dbReference type="GO" id="GO:0051879">
    <property type="term" value="F:Hsp90 protein binding"/>
    <property type="evidence" value="ECO:0007669"/>
    <property type="project" value="TreeGrafter"/>
</dbReference>
<dbReference type="PANTHER" id="PTHR45994">
    <property type="entry name" value="FI21225P1"/>
    <property type="match status" value="1"/>
</dbReference>
<evidence type="ECO:0000313" key="5">
    <source>
        <dbReference type="Proteomes" id="UP000027361"/>
    </source>
</evidence>
<evidence type="ECO:0000256" key="3">
    <source>
        <dbReference type="SAM" id="MobiDB-lite"/>
    </source>
</evidence>
<dbReference type="InParanoid" id="A0A066WE96"/>
<dbReference type="HOGENOM" id="CLU_399660_0_0_1"/>
<comment type="caution">
    <text evidence="4">The sequence shown here is derived from an EMBL/GenBank/DDBJ whole genome shotgun (WGS) entry which is preliminary data.</text>
</comment>
<dbReference type="EMBL" id="JMSN01000014">
    <property type="protein sequence ID" value="KDN52101.1"/>
    <property type="molecule type" value="Genomic_DNA"/>
</dbReference>
<keyword evidence="2" id="KW-0963">Cytoplasm</keyword>
<proteinExistence type="predicted"/>
<feature type="region of interest" description="Disordered" evidence="3">
    <location>
        <begin position="529"/>
        <end position="550"/>
    </location>
</feature>
<dbReference type="RefSeq" id="XP_013244946.1">
    <property type="nucleotide sequence ID" value="XM_013389492.1"/>
</dbReference>
<dbReference type="GO" id="GO:0005737">
    <property type="term" value="C:cytoplasm"/>
    <property type="evidence" value="ECO:0007669"/>
    <property type="project" value="UniProtKB-SubCell"/>
</dbReference>
<comment type="subcellular location">
    <subcellularLocation>
        <location evidence="1">Cytoplasm</location>
    </subcellularLocation>
</comment>
<evidence type="ECO:0000256" key="1">
    <source>
        <dbReference type="ARBA" id="ARBA00004496"/>
    </source>
</evidence>
<evidence type="ECO:0000313" key="4">
    <source>
        <dbReference type="EMBL" id="KDN52101.1"/>
    </source>
</evidence>